<gene>
    <name evidence="1" type="ORF">AVEN_83998_1</name>
</gene>
<proteinExistence type="predicted"/>
<comment type="caution">
    <text evidence="1">The sequence shown here is derived from an EMBL/GenBank/DDBJ whole genome shotgun (WGS) entry which is preliminary data.</text>
</comment>
<accession>A0A4Y2BTB4</accession>
<organism evidence="1 2">
    <name type="scientific">Araneus ventricosus</name>
    <name type="common">Orbweaver spider</name>
    <name type="synonym">Epeira ventricosa</name>
    <dbReference type="NCBI Taxonomy" id="182803"/>
    <lineage>
        <taxon>Eukaryota</taxon>
        <taxon>Metazoa</taxon>
        <taxon>Ecdysozoa</taxon>
        <taxon>Arthropoda</taxon>
        <taxon>Chelicerata</taxon>
        <taxon>Arachnida</taxon>
        <taxon>Araneae</taxon>
        <taxon>Araneomorphae</taxon>
        <taxon>Entelegynae</taxon>
        <taxon>Araneoidea</taxon>
        <taxon>Araneidae</taxon>
        <taxon>Araneus</taxon>
    </lineage>
</organism>
<dbReference type="AlphaFoldDB" id="A0A4Y2BTB4"/>
<protein>
    <submittedName>
        <fullName evidence="1">Uncharacterized protein</fullName>
    </submittedName>
</protein>
<evidence type="ECO:0000313" key="2">
    <source>
        <dbReference type="Proteomes" id="UP000499080"/>
    </source>
</evidence>
<name>A0A4Y2BTB4_ARAVE</name>
<keyword evidence="2" id="KW-1185">Reference proteome</keyword>
<dbReference type="Proteomes" id="UP000499080">
    <property type="component" value="Unassembled WGS sequence"/>
</dbReference>
<dbReference type="EMBL" id="BGPR01000104">
    <property type="protein sequence ID" value="GBL94685.1"/>
    <property type="molecule type" value="Genomic_DNA"/>
</dbReference>
<evidence type="ECO:0000313" key="1">
    <source>
        <dbReference type="EMBL" id="GBL94685.1"/>
    </source>
</evidence>
<reference evidence="1 2" key="1">
    <citation type="journal article" date="2019" name="Sci. Rep.">
        <title>Orb-weaving spider Araneus ventricosus genome elucidates the spidroin gene catalogue.</title>
        <authorList>
            <person name="Kono N."/>
            <person name="Nakamura H."/>
            <person name="Ohtoshi R."/>
            <person name="Moran D.A.P."/>
            <person name="Shinohara A."/>
            <person name="Yoshida Y."/>
            <person name="Fujiwara M."/>
            <person name="Mori M."/>
            <person name="Tomita M."/>
            <person name="Arakawa K."/>
        </authorList>
    </citation>
    <scope>NUCLEOTIDE SEQUENCE [LARGE SCALE GENOMIC DNA]</scope>
</reference>
<sequence length="80" mass="8964">MDKDSSGLLSAAPQLTTLDAYISMKKETCMKCNSRAMFLQQFLQCSAFSTVKAVADPLLLYQQYLINYLCCSPGSQLRRL</sequence>